<keyword evidence="1" id="KW-1133">Transmembrane helix</keyword>
<dbReference type="PANTHER" id="PTHR45138">
    <property type="entry name" value="REGULATORY COMPONENTS OF SENSORY TRANSDUCTION SYSTEM"/>
    <property type="match status" value="1"/>
</dbReference>
<evidence type="ECO:0000313" key="3">
    <source>
        <dbReference type="EMBL" id="SOC50362.1"/>
    </source>
</evidence>
<dbReference type="NCBIfam" id="TIGR00254">
    <property type="entry name" value="GGDEF"/>
    <property type="match status" value="1"/>
</dbReference>
<gene>
    <name evidence="3" type="ORF">SAMN05660748_3109</name>
</gene>
<dbReference type="AlphaFoldDB" id="A0A285V8C8"/>
<name>A0A285V8C8_9ACTN</name>
<feature type="transmembrane region" description="Helical" evidence="1">
    <location>
        <begin position="92"/>
        <end position="112"/>
    </location>
</feature>
<proteinExistence type="predicted"/>
<keyword evidence="4" id="KW-1185">Reference proteome</keyword>
<keyword evidence="1" id="KW-0812">Transmembrane</keyword>
<dbReference type="EMBL" id="OBQI01000004">
    <property type="protein sequence ID" value="SOC50362.1"/>
    <property type="molecule type" value="Genomic_DNA"/>
</dbReference>
<reference evidence="4" key="1">
    <citation type="submission" date="2017-08" db="EMBL/GenBank/DDBJ databases">
        <authorList>
            <person name="Varghese N."/>
            <person name="Submissions S."/>
        </authorList>
    </citation>
    <scope>NUCLEOTIDE SEQUENCE [LARGE SCALE GENOMIC DNA]</scope>
    <source>
        <strain evidence="4">DSM 4725</strain>
    </source>
</reference>
<feature type="transmembrane region" description="Helical" evidence="1">
    <location>
        <begin position="12"/>
        <end position="31"/>
    </location>
</feature>
<dbReference type="PANTHER" id="PTHR45138:SF9">
    <property type="entry name" value="DIGUANYLATE CYCLASE DGCM-RELATED"/>
    <property type="match status" value="1"/>
</dbReference>
<feature type="transmembrane region" description="Helical" evidence="1">
    <location>
        <begin position="119"/>
        <end position="135"/>
    </location>
</feature>
<organism evidence="3 4">
    <name type="scientific">Blastococcus aggregatus</name>
    <dbReference type="NCBI Taxonomy" id="38502"/>
    <lineage>
        <taxon>Bacteria</taxon>
        <taxon>Bacillati</taxon>
        <taxon>Actinomycetota</taxon>
        <taxon>Actinomycetes</taxon>
        <taxon>Geodermatophilales</taxon>
        <taxon>Geodermatophilaceae</taxon>
        <taxon>Blastococcus</taxon>
    </lineage>
</organism>
<evidence type="ECO:0000256" key="1">
    <source>
        <dbReference type="SAM" id="Phobius"/>
    </source>
</evidence>
<dbReference type="InterPro" id="IPR000160">
    <property type="entry name" value="GGDEF_dom"/>
</dbReference>
<dbReference type="PROSITE" id="PS50887">
    <property type="entry name" value="GGDEF"/>
    <property type="match status" value="1"/>
</dbReference>
<dbReference type="GO" id="GO:0052621">
    <property type="term" value="F:diguanylate cyclase activity"/>
    <property type="evidence" value="ECO:0007669"/>
    <property type="project" value="TreeGrafter"/>
</dbReference>
<dbReference type="SUPFAM" id="SSF55073">
    <property type="entry name" value="Nucleotide cyclase"/>
    <property type="match status" value="1"/>
</dbReference>
<dbReference type="SMART" id="SM00267">
    <property type="entry name" value="GGDEF"/>
    <property type="match status" value="1"/>
</dbReference>
<feature type="transmembrane region" description="Helical" evidence="1">
    <location>
        <begin position="68"/>
        <end position="86"/>
    </location>
</feature>
<evidence type="ECO:0000259" key="2">
    <source>
        <dbReference type="PROSITE" id="PS50887"/>
    </source>
</evidence>
<dbReference type="InterPro" id="IPR043128">
    <property type="entry name" value="Rev_trsase/Diguanyl_cyclase"/>
</dbReference>
<dbReference type="InterPro" id="IPR050469">
    <property type="entry name" value="Diguanylate_Cyclase"/>
</dbReference>
<dbReference type="Proteomes" id="UP000219435">
    <property type="component" value="Unassembled WGS sequence"/>
</dbReference>
<dbReference type="CDD" id="cd01949">
    <property type="entry name" value="GGDEF"/>
    <property type="match status" value="1"/>
</dbReference>
<keyword evidence="1" id="KW-0472">Membrane</keyword>
<dbReference type="Gene3D" id="3.30.70.270">
    <property type="match status" value="1"/>
</dbReference>
<dbReference type="InterPro" id="IPR029787">
    <property type="entry name" value="Nucleotide_cyclase"/>
</dbReference>
<evidence type="ECO:0000313" key="4">
    <source>
        <dbReference type="Proteomes" id="UP000219435"/>
    </source>
</evidence>
<dbReference type="Pfam" id="PF00990">
    <property type="entry name" value="GGDEF"/>
    <property type="match status" value="1"/>
</dbReference>
<protein>
    <submittedName>
        <fullName evidence="3">Diguanylate cyclase (GGDEF) domain-containing protein</fullName>
    </submittedName>
</protein>
<accession>A0A285V8C8</accession>
<feature type="domain" description="GGDEF" evidence="2">
    <location>
        <begin position="199"/>
        <end position="314"/>
    </location>
</feature>
<sequence length="314" mass="33054">MQVMDRPRGAPAEMLLGALYLVSGVLCFAGAAWPMHPESPVRLLWALGCVGMVGGAAIALLGRKLPAWAVDGALVALSALIGVLAWRSATAVGIVGLGPAMIAVGLYAAHVLRLAAARAHAAVLVVATSIGAAAAAPSDFAPTWLTLVVTVVALTEAQGRLARRLRNAADTDPLTGVANRRSWEAETSRHLARALRVGEPMSVAILDLDDFKLVNDRDGHGAGDALLRELTAGWADRLRHADLLGRYGGDEFVLCLPATDEQGAHELLDRLEESHPFRWSVGLATVVPSDTLATVLARADEDLYLRKRAGRSPG</sequence>
<feature type="transmembrane region" description="Helical" evidence="1">
    <location>
        <begin position="43"/>
        <end position="61"/>
    </location>
</feature>
<feature type="transmembrane region" description="Helical" evidence="1">
    <location>
        <begin position="141"/>
        <end position="157"/>
    </location>
</feature>